<dbReference type="Pfam" id="PF00665">
    <property type="entry name" value="rve"/>
    <property type="match status" value="1"/>
</dbReference>
<gene>
    <name evidence="2" type="ORF">T265_11853</name>
</gene>
<dbReference type="GO" id="GO:0003676">
    <property type="term" value="F:nucleic acid binding"/>
    <property type="evidence" value="ECO:0007669"/>
    <property type="project" value="InterPro"/>
</dbReference>
<name>A0A074YXF7_OPIVI</name>
<reference evidence="2 3" key="1">
    <citation type="submission" date="2013-11" db="EMBL/GenBank/DDBJ databases">
        <title>Opisthorchis viverrini - life in the bile duct.</title>
        <authorList>
            <person name="Young N.D."/>
            <person name="Nagarajan N."/>
            <person name="Lin S.J."/>
            <person name="Korhonen P.K."/>
            <person name="Jex A.R."/>
            <person name="Hall R.S."/>
            <person name="Safavi-Hemami H."/>
            <person name="Kaewkong W."/>
            <person name="Bertrand D."/>
            <person name="Gao S."/>
            <person name="Seet Q."/>
            <person name="Wongkham S."/>
            <person name="Teh B.T."/>
            <person name="Wongkham C."/>
            <person name="Intapan P.M."/>
            <person name="Maleewong W."/>
            <person name="Yang X."/>
            <person name="Hu M."/>
            <person name="Wang Z."/>
            <person name="Hofmann A."/>
            <person name="Sternberg P.W."/>
            <person name="Tan P."/>
            <person name="Wang J."/>
            <person name="Gasser R.B."/>
        </authorList>
    </citation>
    <scope>NUCLEOTIDE SEQUENCE [LARGE SCALE GENOMIC DNA]</scope>
</reference>
<dbReference type="PROSITE" id="PS50994">
    <property type="entry name" value="INTEGRASE"/>
    <property type="match status" value="1"/>
</dbReference>
<dbReference type="PANTHER" id="PTHR37984:SF15">
    <property type="entry name" value="INTEGRASE CATALYTIC DOMAIN-CONTAINING PROTEIN"/>
    <property type="match status" value="1"/>
</dbReference>
<protein>
    <recommendedName>
        <fullName evidence="1">Integrase catalytic domain-containing protein</fullName>
    </recommendedName>
</protein>
<dbReference type="InterPro" id="IPR036397">
    <property type="entry name" value="RNaseH_sf"/>
</dbReference>
<dbReference type="Proteomes" id="UP000054324">
    <property type="component" value="Unassembled WGS sequence"/>
</dbReference>
<dbReference type="InterPro" id="IPR050951">
    <property type="entry name" value="Retrovirus_Pol_polyprotein"/>
</dbReference>
<dbReference type="CTD" id="20326021"/>
<dbReference type="AlphaFoldDB" id="A0A074YXF7"/>
<keyword evidence="3" id="KW-1185">Reference proteome</keyword>
<organism evidence="2 3">
    <name type="scientific">Opisthorchis viverrini</name>
    <name type="common">Southeast Asian liver fluke</name>
    <dbReference type="NCBI Taxonomy" id="6198"/>
    <lineage>
        <taxon>Eukaryota</taxon>
        <taxon>Metazoa</taxon>
        <taxon>Spiralia</taxon>
        <taxon>Lophotrochozoa</taxon>
        <taxon>Platyhelminthes</taxon>
        <taxon>Trematoda</taxon>
        <taxon>Digenea</taxon>
        <taxon>Opisthorchiida</taxon>
        <taxon>Opisthorchiata</taxon>
        <taxon>Opisthorchiidae</taxon>
        <taxon>Opisthorchis</taxon>
    </lineage>
</organism>
<dbReference type="KEGG" id="ovi:T265_11853"/>
<dbReference type="PANTHER" id="PTHR37984">
    <property type="entry name" value="PROTEIN CBG26694"/>
    <property type="match status" value="1"/>
</dbReference>
<dbReference type="GeneID" id="20326021"/>
<accession>A0A074YXF7</accession>
<proteinExistence type="predicted"/>
<dbReference type="GO" id="GO:0015074">
    <property type="term" value="P:DNA integration"/>
    <property type="evidence" value="ECO:0007669"/>
    <property type="project" value="InterPro"/>
</dbReference>
<dbReference type="OrthoDB" id="10062030at2759"/>
<dbReference type="RefSeq" id="XP_009176913.1">
    <property type="nucleotide sequence ID" value="XM_009178649.1"/>
</dbReference>
<dbReference type="EMBL" id="KL597238">
    <property type="protein sequence ID" value="KER19343.1"/>
    <property type="molecule type" value="Genomic_DNA"/>
</dbReference>
<evidence type="ECO:0000259" key="1">
    <source>
        <dbReference type="PROSITE" id="PS50994"/>
    </source>
</evidence>
<evidence type="ECO:0000313" key="3">
    <source>
        <dbReference type="Proteomes" id="UP000054324"/>
    </source>
</evidence>
<evidence type="ECO:0000313" key="2">
    <source>
        <dbReference type="EMBL" id="KER19343.1"/>
    </source>
</evidence>
<feature type="domain" description="Integrase catalytic" evidence="1">
    <location>
        <begin position="38"/>
        <end position="150"/>
    </location>
</feature>
<dbReference type="Gene3D" id="3.30.420.10">
    <property type="entry name" value="Ribonuclease H-like superfamily/Ribonuclease H"/>
    <property type="match status" value="1"/>
</dbReference>
<dbReference type="InterPro" id="IPR012337">
    <property type="entry name" value="RNaseH-like_sf"/>
</dbReference>
<dbReference type="InterPro" id="IPR001584">
    <property type="entry name" value="Integrase_cat-core"/>
</dbReference>
<dbReference type="STRING" id="6198.A0A074YXF7"/>
<sequence>MDFLVMHGAHIDAQAGTVRFSKSECNSTSSAPGITPRAPLQPIPVQGPNRRVGVDVIEPLTVTRKCNRFIVVMVDYLNKWCEAVPVKQQDARTITSVIISEWVSRRCVPVILHSDQGQAFESHLLWEIRAFLGIHKTRTIPYHPEGNALV</sequence>
<dbReference type="SUPFAM" id="SSF53098">
    <property type="entry name" value="Ribonuclease H-like"/>
    <property type="match status" value="1"/>
</dbReference>